<name>A0A3A8GXP5_9BACT</name>
<keyword evidence="3" id="KW-0805">Transcription regulation</keyword>
<organism evidence="8 9">
    <name type="scientific">Corallococcus exercitus</name>
    <dbReference type="NCBI Taxonomy" id="2316736"/>
    <lineage>
        <taxon>Bacteria</taxon>
        <taxon>Pseudomonadati</taxon>
        <taxon>Myxococcota</taxon>
        <taxon>Myxococcia</taxon>
        <taxon>Myxococcales</taxon>
        <taxon>Cystobacterineae</taxon>
        <taxon>Myxococcaceae</taxon>
        <taxon>Corallococcus</taxon>
    </lineage>
</organism>
<dbReference type="PANTHER" id="PTHR44591">
    <property type="entry name" value="STRESS RESPONSE REGULATOR PROTEIN 1"/>
    <property type="match status" value="1"/>
</dbReference>
<dbReference type="OrthoDB" id="9786548at2"/>
<dbReference type="Pfam" id="PF00072">
    <property type="entry name" value="Response_reg"/>
    <property type="match status" value="1"/>
</dbReference>
<evidence type="ECO:0000313" key="8">
    <source>
        <dbReference type="EMBL" id="NOK33443.1"/>
    </source>
</evidence>
<dbReference type="SUPFAM" id="SSF52172">
    <property type="entry name" value="CheY-like"/>
    <property type="match status" value="1"/>
</dbReference>
<feature type="domain" description="Response regulatory" evidence="7">
    <location>
        <begin position="3"/>
        <end position="115"/>
    </location>
</feature>
<dbReference type="PANTHER" id="PTHR44591:SF3">
    <property type="entry name" value="RESPONSE REGULATORY DOMAIN-CONTAINING PROTEIN"/>
    <property type="match status" value="1"/>
</dbReference>
<protein>
    <submittedName>
        <fullName evidence="8">Response regulator</fullName>
    </submittedName>
</protein>
<keyword evidence="4" id="KW-0238">DNA-binding</keyword>
<dbReference type="Proteomes" id="UP000563426">
    <property type="component" value="Unassembled WGS sequence"/>
</dbReference>
<reference evidence="8 9" key="1">
    <citation type="submission" date="2020-05" db="EMBL/GenBank/DDBJ databases">
        <authorList>
            <person name="Whitworth D."/>
        </authorList>
    </citation>
    <scope>NUCLEOTIDE SEQUENCE [LARGE SCALE GENOMIC DNA]</scope>
    <source>
        <strain evidence="8 9">AB043B</strain>
    </source>
</reference>
<keyword evidence="9" id="KW-1185">Reference proteome</keyword>
<keyword evidence="2" id="KW-0902">Two-component regulatory system</keyword>
<dbReference type="FunFam" id="3.40.50.2300:FF:000001">
    <property type="entry name" value="DNA-binding response regulator PhoB"/>
    <property type="match status" value="1"/>
</dbReference>
<sequence length="122" mass="13505">MKRLLIVDDELAIVEALEDILSLEGYDIVTAYNGDEGLQRLLASKPDLVLLDLMMPVMDGGELLRRIRAHPDLQDLPVVVMSAGRLTDEERRASSHFLAKPFELDDLLGTIAKQLPAEGPRA</sequence>
<dbReference type="GO" id="GO:0000160">
    <property type="term" value="P:phosphorelay signal transduction system"/>
    <property type="evidence" value="ECO:0007669"/>
    <property type="project" value="UniProtKB-KW"/>
</dbReference>
<evidence type="ECO:0000256" key="1">
    <source>
        <dbReference type="ARBA" id="ARBA00022553"/>
    </source>
</evidence>
<dbReference type="RefSeq" id="WP_120530509.1">
    <property type="nucleotide sequence ID" value="NZ_JABFJV010000038.1"/>
</dbReference>
<dbReference type="InterPro" id="IPR001789">
    <property type="entry name" value="Sig_transdc_resp-reg_receiver"/>
</dbReference>
<comment type="caution">
    <text evidence="8">The sequence shown here is derived from an EMBL/GenBank/DDBJ whole genome shotgun (WGS) entry which is preliminary data.</text>
</comment>
<evidence type="ECO:0000256" key="3">
    <source>
        <dbReference type="ARBA" id="ARBA00023015"/>
    </source>
</evidence>
<dbReference type="GO" id="GO:0003677">
    <property type="term" value="F:DNA binding"/>
    <property type="evidence" value="ECO:0007669"/>
    <property type="project" value="UniProtKB-KW"/>
</dbReference>
<evidence type="ECO:0000256" key="4">
    <source>
        <dbReference type="ARBA" id="ARBA00023125"/>
    </source>
</evidence>
<dbReference type="InterPro" id="IPR011006">
    <property type="entry name" value="CheY-like_superfamily"/>
</dbReference>
<keyword evidence="1 6" id="KW-0597">Phosphoprotein</keyword>
<dbReference type="PROSITE" id="PS50110">
    <property type="entry name" value="RESPONSE_REGULATORY"/>
    <property type="match status" value="1"/>
</dbReference>
<proteinExistence type="predicted"/>
<accession>A0A3A8GXP5</accession>
<evidence type="ECO:0000256" key="6">
    <source>
        <dbReference type="PROSITE-ProRule" id="PRU00169"/>
    </source>
</evidence>
<dbReference type="SMART" id="SM00448">
    <property type="entry name" value="REC"/>
    <property type="match status" value="1"/>
</dbReference>
<evidence type="ECO:0000313" key="9">
    <source>
        <dbReference type="Proteomes" id="UP000563426"/>
    </source>
</evidence>
<evidence type="ECO:0000256" key="2">
    <source>
        <dbReference type="ARBA" id="ARBA00023012"/>
    </source>
</evidence>
<dbReference type="InterPro" id="IPR050595">
    <property type="entry name" value="Bact_response_regulator"/>
</dbReference>
<dbReference type="AlphaFoldDB" id="A0A3A8GXP5"/>
<evidence type="ECO:0000259" key="7">
    <source>
        <dbReference type="PROSITE" id="PS50110"/>
    </source>
</evidence>
<keyword evidence="5" id="KW-0804">Transcription</keyword>
<evidence type="ECO:0000256" key="5">
    <source>
        <dbReference type="ARBA" id="ARBA00023163"/>
    </source>
</evidence>
<feature type="modified residue" description="4-aspartylphosphate" evidence="6">
    <location>
        <position position="52"/>
    </location>
</feature>
<dbReference type="EMBL" id="JABFJV010000038">
    <property type="protein sequence ID" value="NOK33443.1"/>
    <property type="molecule type" value="Genomic_DNA"/>
</dbReference>
<dbReference type="Gene3D" id="3.40.50.2300">
    <property type="match status" value="1"/>
</dbReference>
<gene>
    <name evidence="8" type="ORF">HMI49_09565</name>
</gene>